<evidence type="ECO:0000313" key="3">
    <source>
        <dbReference type="Proteomes" id="UP000078148"/>
    </source>
</evidence>
<gene>
    <name evidence="2" type="ORF">AR543_01375</name>
</gene>
<evidence type="ECO:0000259" key="1">
    <source>
        <dbReference type="Pfam" id="PF12680"/>
    </source>
</evidence>
<dbReference type="Gene3D" id="3.10.450.50">
    <property type="match status" value="1"/>
</dbReference>
<dbReference type="RefSeq" id="WP_060531149.1">
    <property type="nucleotide sequence ID" value="NZ_CP013023.1"/>
</dbReference>
<organism evidence="2 3">
    <name type="scientific">Paenibacillus bovis</name>
    <dbReference type="NCBI Taxonomy" id="1616788"/>
    <lineage>
        <taxon>Bacteria</taxon>
        <taxon>Bacillati</taxon>
        <taxon>Bacillota</taxon>
        <taxon>Bacilli</taxon>
        <taxon>Bacillales</taxon>
        <taxon>Paenibacillaceae</taxon>
        <taxon>Paenibacillus</taxon>
    </lineage>
</organism>
<name>A0A172ZBD8_9BACL</name>
<dbReference type="InterPro" id="IPR032710">
    <property type="entry name" value="NTF2-like_dom_sf"/>
</dbReference>
<proteinExistence type="predicted"/>
<accession>A0A172ZBD8</accession>
<sequence length="157" mass="17868">MTNPSVSSSSTIDVLNERAEQALHLINQFGSLLLDKDMQSWLDLFDEQIRFEFPYADEGYNKLLEGKQALAQHMEQFDGMIRMNHFSTPVIHQTLNPDIFIAQFQGTGILLETGKVYAQDYISLIEVKNGKISRYLDYWNPLAVARAVTPDAPTQEV</sequence>
<keyword evidence="3" id="KW-1185">Reference proteome</keyword>
<dbReference type="AlphaFoldDB" id="A0A172ZBD8"/>
<reference evidence="3" key="1">
    <citation type="submission" date="2015-10" db="EMBL/GenBank/DDBJ databases">
        <title>Genome of Paenibacillus bovis sp. nov.</title>
        <authorList>
            <person name="Wu Z."/>
            <person name="Gao C."/>
            <person name="Liu Z."/>
            <person name="Zheng H."/>
        </authorList>
    </citation>
    <scope>NUCLEOTIDE SEQUENCE [LARGE SCALE GENOMIC DNA]</scope>
    <source>
        <strain evidence="3">BD3526</strain>
    </source>
</reference>
<dbReference type="EMBL" id="CP013023">
    <property type="protein sequence ID" value="ANF94813.1"/>
    <property type="molecule type" value="Genomic_DNA"/>
</dbReference>
<dbReference type="Pfam" id="PF12680">
    <property type="entry name" value="SnoaL_2"/>
    <property type="match status" value="1"/>
</dbReference>
<reference evidence="2 3" key="2">
    <citation type="journal article" date="2016" name="Int. J. Syst. Evol. Microbiol.">
        <title>Paenibacillus bovis sp. nov., isolated from raw yak (Bos grunniens) milk.</title>
        <authorList>
            <person name="Gao C."/>
            <person name="Han J."/>
            <person name="Liu Z."/>
            <person name="Xu X."/>
            <person name="Hang F."/>
            <person name="Wu Z."/>
        </authorList>
    </citation>
    <scope>NUCLEOTIDE SEQUENCE [LARGE SCALE GENOMIC DNA]</scope>
    <source>
        <strain evidence="2 3">BD3526</strain>
    </source>
</reference>
<evidence type="ECO:0000313" key="2">
    <source>
        <dbReference type="EMBL" id="ANF94813.1"/>
    </source>
</evidence>
<protein>
    <recommendedName>
        <fullName evidence="1">SnoaL-like domain-containing protein</fullName>
    </recommendedName>
</protein>
<dbReference type="OrthoDB" id="2083380at2"/>
<dbReference type="Proteomes" id="UP000078148">
    <property type="component" value="Chromosome"/>
</dbReference>
<dbReference type="InterPro" id="IPR037401">
    <property type="entry name" value="SnoaL-like"/>
</dbReference>
<feature type="domain" description="SnoaL-like" evidence="1">
    <location>
        <begin position="33"/>
        <end position="135"/>
    </location>
</feature>
<dbReference type="SUPFAM" id="SSF54427">
    <property type="entry name" value="NTF2-like"/>
    <property type="match status" value="1"/>
</dbReference>
<dbReference type="KEGG" id="pbv:AR543_01375"/>
<dbReference type="STRING" id="1616788.AR543_01375"/>